<dbReference type="Proteomes" id="UP000186030">
    <property type="component" value="Unassembled WGS sequence"/>
</dbReference>
<protein>
    <submittedName>
        <fullName evidence="1">Uncharacterized protein</fullName>
    </submittedName>
</protein>
<sequence>MMRPSYWLRKKQHLSAAKRFVYNKTERKRTDRRSERVV</sequence>
<evidence type="ECO:0000313" key="2">
    <source>
        <dbReference type="Proteomes" id="UP000186030"/>
    </source>
</evidence>
<accession>A0A1Q5T579</accession>
<proteinExistence type="predicted"/>
<reference evidence="1 2" key="1">
    <citation type="submission" date="2016-11" db="EMBL/GenBank/DDBJ databases">
        <authorList>
            <person name="Kadnikov V."/>
            <person name="Nazina T."/>
        </authorList>
    </citation>
    <scope>NUCLEOTIDE SEQUENCE [LARGE SCALE GENOMIC DNA]</scope>
    <source>
        <strain evidence="1 2">1017</strain>
    </source>
</reference>
<dbReference type="AlphaFoldDB" id="A0A1Q5T579"/>
<evidence type="ECO:0000313" key="1">
    <source>
        <dbReference type="EMBL" id="OKO95345.1"/>
    </source>
</evidence>
<name>A0A1Q5T579_9BACL</name>
<reference evidence="2" key="2">
    <citation type="submission" date="2017-01" db="EMBL/GenBank/DDBJ databases">
        <title>Genome sequencing and annotation of Geobacillus sp. 1017, a Hydrocarbon-Oxidizing Thermophilic Bacterium Isolated from a Heavy Oil Reservoir (China).</title>
        <authorList>
            <person name="Kadnikov V.V."/>
            <person name="Mardanov A.V."/>
            <person name="Poltaraus A.B."/>
            <person name="Sokolova D.S."/>
            <person name="Semenova E.M."/>
            <person name="Ravin N.V."/>
            <person name="Tourova T.P."/>
            <person name="Nazina T.N."/>
        </authorList>
    </citation>
    <scope>NUCLEOTIDE SEQUENCE [LARGE SCALE GENOMIC DNA]</scope>
    <source>
        <strain evidence="2">1017</strain>
    </source>
</reference>
<dbReference type="EMBL" id="MQMG01000008">
    <property type="protein sequence ID" value="OKO95345.1"/>
    <property type="molecule type" value="Genomic_DNA"/>
</dbReference>
<comment type="caution">
    <text evidence="1">The sequence shown here is derived from an EMBL/GenBank/DDBJ whole genome shotgun (WGS) entry which is preliminary data.</text>
</comment>
<organism evidence="1 2">
    <name type="scientific">Geobacillus proteiniphilus</name>
    <dbReference type="NCBI Taxonomy" id="860353"/>
    <lineage>
        <taxon>Bacteria</taxon>
        <taxon>Bacillati</taxon>
        <taxon>Bacillota</taxon>
        <taxon>Bacilli</taxon>
        <taxon>Bacillales</taxon>
        <taxon>Anoxybacillaceae</taxon>
        <taxon>Geobacillus</taxon>
    </lineage>
</organism>
<gene>
    <name evidence="1" type="ORF">BRO54_0986</name>
</gene>